<reference evidence="1" key="1">
    <citation type="submission" date="2018-06" db="EMBL/GenBank/DDBJ databases">
        <authorList>
            <person name="Zhirakovskaya E."/>
        </authorList>
    </citation>
    <scope>NUCLEOTIDE SEQUENCE</scope>
</reference>
<proteinExistence type="predicted"/>
<name>A0A3B1BZN5_9ZZZZ</name>
<evidence type="ECO:0000313" key="1">
    <source>
        <dbReference type="EMBL" id="VAX23419.1"/>
    </source>
</evidence>
<accession>A0A3B1BZN5</accession>
<dbReference type="AlphaFoldDB" id="A0A3B1BZN5"/>
<organism evidence="1">
    <name type="scientific">hydrothermal vent metagenome</name>
    <dbReference type="NCBI Taxonomy" id="652676"/>
    <lineage>
        <taxon>unclassified sequences</taxon>
        <taxon>metagenomes</taxon>
        <taxon>ecological metagenomes</taxon>
    </lineage>
</organism>
<gene>
    <name evidence="1" type="ORF">MNBD_IGNAVI01-280</name>
</gene>
<protein>
    <submittedName>
        <fullName evidence="1">Uncharacterized protein</fullName>
    </submittedName>
</protein>
<sequence length="291" mass="33453">MNFFKQYILQALSLATNNLRLSPDRVETVAYLKDYLNNSEDIEKEIAMMKTKTELSKFAIKLGEAYKFVSGSNVDFLKLTDVFKEHSNNLIVELSNVLDMVTTEKLKEILAPVINEEELAIDLGDIESTKNIPTQLYEETSNDKKESEEIDSLKEELILEEVTEHDKFDFADFEEKILKPVSKLEKMLKELEADNVPDEDLKKFISLIKKHAEISEEIGFNILAEMHTVLYTALMKVQNKEVMVDKKLVESMRACLIVIVAIVRSKDVDITNYINRAEKLGKYLESLSKEK</sequence>
<dbReference type="EMBL" id="UOGD01000253">
    <property type="protein sequence ID" value="VAX23419.1"/>
    <property type="molecule type" value="Genomic_DNA"/>
</dbReference>